<feature type="transmembrane region" description="Helical" evidence="11">
    <location>
        <begin position="311"/>
        <end position="331"/>
    </location>
</feature>
<feature type="transmembrane region" description="Helical" evidence="11">
    <location>
        <begin position="1345"/>
        <end position="1368"/>
    </location>
</feature>
<evidence type="ECO:0000256" key="3">
    <source>
        <dbReference type="ARBA" id="ARBA00022448"/>
    </source>
</evidence>
<reference evidence="17 18" key="1">
    <citation type="submission" date="2017-06" db="EMBL/GenBank/DDBJ databases">
        <title>A platform for efficient transgenesis in Macrostomum lignano, a flatworm model organism for stem cell research.</title>
        <authorList>
            <person name="Berezikov E."/>
        </authorList>
    </citation>
    <scope>NUCLEOTIDE SEQUENCE [LARGE SCALE GENOMIC DNA]</scope>
    <source>
        <strain evidence="17">DV1</strain>
        <tissue evidence="17">Whole organism</tissue>
    </source>
</reference>
<feature type="transmembrane region" description="Helical" evidence="11">
    <location>
        <begin position="490"/>
        <end position="511"/>
    </location>
</feature>
<feature type="compositionally biased region" description="Low complexity" evidence="10">
    <location>
        <begin position="400"/>
        <end position="412"/>
    </location>
</feature>
<feature type="domain" description="Piezo THU9 and anchor" evidence="16">
    <location>
        <begin position="2001"/>
        <end position="2242"/>
    </location>
</feature>
<feature type="transmembrane region" description="Helical" evidence="11">
    <location>
        <begin position="2103"/>
        <end position="2123"/>
    </location>
</feature>
<keyword evidence="7" id="KW-0406">Ion transport</keyword>
<feature type="transmembrane region" description="Helical" evidence="11">
    <location>
        <begin position="1078"/>
        <end position="1095"/>
    </location>
</feature>
<dbReference type="PANTHER" id="PTHR47049:SF2">
    <property type="entry name" value="PIEZO-TYPE MECHANOSENSITIVE ION CHANNEL HOMOLOG"/>
    <property type="match status" value="1"/>
</dbReference>
<feature type="region of interest" description="Disordered" evidence="10">
    <location>
        <begin position="1534"/>
        <end position="1585"/>
    </location>
</feature>
<feature type="compositionally biased region" description="Polar residues" evidence="10">
    <location>
        <begin position="1957"/>
        <end position="1970"/>
    </location>
</feature>
<evidence type="ECO:0000256" key="11">
    <source>
        <dbReference type="SAM" id="Phobius"/>
    </source>
</evidence>
<feature type="transmembrane region" description="Helical" evidence="11">
    <location>
        <begin position="2220"/>
        <end position="2241"/>
    </location>
</feature>
<feature type="transmembrane region" description="Helical" evidence="11">
    <location>
        <begin position="671"/>
        <end position="692"/>
    </location>
</feature>
<dbReference type="EMBL" id="NIVC01000380">
    <property type="protein sequence ID" value="PAA84339.1"/>
    <property type="molecule type" value="Genomic_DNA"/>
</dbReference>
<proteinExistence type="inferred from homology"/>
<feature type="transmembrane region" description="Helical" evidence="11">
    <location>
        <begin position="27"/>
        <end position="46"/>
    </location>
</feature>
<feature type="compositionally biased region" description="Acidic residues" evidence="10">
    <location>
        <begin position="768"/>
        <end position="782"/>
    </location>
</feature>
<evidence type="ECO:0000313" key="18">
    <source>
        <dbReference type="Proteomes" id="UP000215902"/>
    </source>
</evidence>
<feature type="transmembrane region" description="Helical" evidence="11">
    <location>
        <begin position="2046"/>
        <end position="2063"/>
    </location>
</feature>
<feature type="transmembrane region" description="Helical" evidence="11">
    <location>
        <begin position="1281"/>
        <end position="1304"/>
    </location>
</feature>
<feature type="domain" description="Piezo TM25-28" evidence="13">
    <location>
        <begin position="1226"/>
        <end position="1445"/>
    </location>
</feature>
<evidence type="ECO:0000256" key="10">
    <source>
        <dbReference type="SAM" id="MobiDB-lite"/>
    </source>
</evidence>
<dbReference type="Pfam" id="PF24874">
    <property type="entry name" value="Piezo_THU9_anchor"/>
    <property type="match status" value="1"/>
</dbReference>
<feature type="transmembrane region" description="Helical" evidence="11">
    <location>
        <begin position="725"/>
        <end position="743"/>
    </location>
</feature>
<feature type="compositionally biased region" description="Polar residues" evidence="10">
    <location>
        <begin position="1538"/>
        <end position="1560"/>
    </location>
</feature>
<feature type="region of interest" description="Disordered" evidence="10">
    <location>
        <begin position="2600"/>
        <end position="2625"/>
    </location>
</feature>
<sequence>MLKPQVWLSFLKGCTQLILFLGNLLRYNLFSLVYLVFLLVSPLVPFHKEKPFLIYNGALLACSGLFTLAQIVFQIVLAAYPPYGSLVSDCSLDLALRQIGLQSFADTQAQHLVRLLLAEPLTLIVSAVSIGIGTRNRDWLFQSYPAASAAAPPSPEQSVVCAGIDATDGVAATEAQQVADDHHTLSMGLRKLRSMLLHFLLLCILCSCAVCSPSVTTSVYIVAFLLALLVWSIGGPGPDSLAIERARQCMAMYAALHLLVVFCYQLPVTHHIQGLEPNSTAARMMGLYYMIESNCSTNEVYFDRQIRANEYIEPLLLIGFYFFACMVMYLWKTDPYRRRHRVCELTIQVPTPDADQSYLLSQSESTPLYQSTSAAATAASAAPPAQQLPALSEGVEPVEQTTQQQQQQQQQQLEDRTRSPSRLVLALSHAGAPLLSRGLTRIRAFLMSVSHILALIIMMCWSVTYVSIATAPFLLIACILWLLPGTKRSTLTLCPLLALYGTGLLMVNFVFNFDLQDIYLAGLNASQLRQAGLQIYPQPWATFSAQAAFCCAFFVGVWSLVAGRRLIATAAVPSAAPAAPVDSSSSTSSLRMRRVGGQQQESRQAFGASGRKVETLLVELMSKYSVLVCCIFWLLMCSWLDVNVNRVIVMAMFLYFLFTFRVSFSFWKRQLLAIFIILVLYSMLVLLLIYAYQFDSVPEFITKITSLQPAVLKDIGIEKYETAQLFLNLLFPTSFIIVIMIYVKNFHATFMRLISPRGRDSTDNAGLQDDENDDVADEDGQNVEEAGSAARGDGEAATEGAAAAAAKKRSQRQRNFNTLLLRLNQLYNAYSMKFSPTVWRLMEVHWWKIVGLVIVCVAVSPIEGSNFDASNLIYAGLLPLYLLAPEPVSVVYLAWSSLLILAKMIYQLNLVRDPLAPYAVKNCTANSSKPDGQSNATSLPEGIYADNFRYFGLHVPNGSGSDSLFPHLMLHASIVVCLAVQHIVRLKQRHRRLLNGESGLAPKHNLIFPEFTFIEFEAFYCQRVSSGSGGVCPVVPGGNSQHRGVLSVGAQFFANFFGYKLGLELSCIAIVISAGLRLDIFSCVYLLFLLLFNFLRRDTIRKLWPLLHLLVGIGFSLQFCLACGIPPMLCLKYPWFDGVNNIVFSDNARQWLFLPAYGVPPRAEKLIADYFLLLAITCQRRVFNVENTPGSPGYVNSNSPIWTDVASELKLRCSFLDVKIGEPVSMAFKLIFLWLFWLCTFALLLLGFLSFNLLSFFYILSAFYLFAKGHQFLLQDRRRLVRIWSLVIGLNVFSILCKCGLQLIGCSTKLYLSEWSTQLFGIQCLNMRVFPDYKPPPPSTDSPDYVPSAAVNNPGIVMDMVCFVLLILQKRVFLTKYFTEVRLDTEIQNSFTSKGARIITITLRRIMEANQREDKNEIEYVRRKVEHLQSRKRQKRELTDHFQVVRSGTKDLFYTTDEHGNKVLSIEEPSDIEEPDPQMQPSTAETLFEQGVLKANEFAQKPSQVLRKTIGNLSRRQSRSYSATEDEAYRRISAENRPPSSLASSDEFQVSSSRPTSQYRRLTITEEEDSSETVGAAAETEESSGVAALGSDQVKISVTEFQPEPGPSAVAQQDAELLESLNALKSAETVEDEAIEDDDKPKQPRCQAALKLLQLVCEKLDSQTADYRNIKEQMLASQLDAKAARLAEAEPLLHDDSDSAASGRQVQLKIRNFPEELISPGRVGARELETVQPLQPAGSWSQTMSRLALLLQYLVLSRLTPICYIAMVAYYLVQFTLFALYYPLVVFLWGMMSSPYPTKRFWFASMTYTMFLILFKYSLKFSPINKLLLNSEDAFAKWLSFEAQVSEATPVSELCLLALLFVQRSNLKRYGLWNISRRNLQPEREANSSCEQCPDDDEATPAEAAPGPSSASAADAVSSSANLLRKRKTGVANSAEDFERLQQGAATDGGDEEVKSTSEATTTQAQPGSPATSSFLWNCLTLHPFREFYKKVAAGSVSVRVDLYSSMFAFEFLSLLIIFFGYTSGFADSGISDDVNILTYFSKEEIPLTLTLTLFVQFFLMLLDRGLFLTKSRSGKYFFHIVHVILLHVYLKFVLPTLSSPEYIAESFVIKLFYISKCIYFALSASQILSGYPSRVLGNFLCKGHNYLNLFSFKLYMLVPFLFELRSIMDWMLSNTALSVSHWLLMEDMHSLIFVSKCWRRAEIAYPTERAKNRPPCYKYCPGVWLIVLIVACIWAPLLWFSVMSSVFLETNAITSCTSELTLSSYTPLYTLKTTTVIPFTDSDSDVVRVCFSDGSNSSSSAKRIGSLLSSTTAYTVQFNGMSSVLWTITPPARAALTNELAGNGSVQLAFRLECLREKDSGVARTVVFRQDLLQGSDMRIELLRVLQNSTANPWVIFRSIGTRFLLLRGDSTVMTGLTGLPKELIDLRTPISLEAKLNSSGQSSDISWWQLSDLYSGSHLCPGNYSNPPTEGEAHDSLRLVLLSQRSRSENRLIQAIQKVGMYGILSVFLISIARILRSGIVPVHYLVAYIEMPHVDRILAIINDIYLVRETGDLQLEEELFAKLLFLFRSPSMLLRYSQTPESILAQFYRQPEAVEYPADDDADSDGGGARGGASAKSRTKTE</sequence>
<keyword evidence="6 11" id="KW-1133">Transmembrane helix</keyword>
<feature type="transmembrane region" description="Helical" evidence="11">
    <location>
        <begin position="1052"/>
        <end position="1072"/>
    </location>
</feature>
<comment type="similarity">
    <text evidence="2">Belongs to the PIEZO (TC 1.A.75) family.</text>
</comment>
<keyword evidence="3" id="KW-0813">Transport</keyword>
<name>A0A267GGC2_9PLAT</name>
<feature type="transmembrane region" description="Helical" evidence="11">
    <location>
        <begin position="250"/>
        <end position="267"/>
    </location>
</feature>
<feature type="transmembrane region" description="Helical" evidence="11">
    <location>
        <begin position="540"/>
        <end position="561"/>
    </location>
</feature>
<dbReference type="InterPro" id="IPR056770">
    <property type="entry name" value="Piezo_THU9_anchor"/>
</dbReference>
<feature type="transmembrane region" description="Helical" evidence="11">
    <location>
        <begin position="874"/>
        <end position="895"/>
    </location>
</feature>
<feature type="transmembrane region" description="Helical" evidence="11">
    <location>
        <begin position="2008"/>
        <end position="2026"/>
    </location>
</feature>
<dbReference type="GO" id="GO:0008381">
    <property type="term" value="F:mechanosensitive monoatomic ion channel activity"/>
    <property type="evidence" value="ECO:0007669"/>
    <property type="project" value="InterPro"/>
</dbReference>
<evidence type="ECO:0000256" key="1">
    <source>
        <dbReference type="ARBA" id="ARBA00004651"/>
    </source>
</evidence>
<feature type="transmembrane region" description="Helical" evidence="11">
    <location>
        <begin position="1107"/>
        <end position="1129"/>
    </location>
</feature>
<evidence type="ECO:0000256" key="9">
    <source>
        <dbReference type="ARBA" id="ARBA00023303"/>
    </source>
</evidence>
<keyword evidence="4" id="KW-1003">Cell membrane</keyword>
<comment type="subcellular location">
    <subcellularLocation>
        <location evidence="1">Cell membrane</location>
        <topology evidence="1">Multi-pass membrane protein</topology>
    </subcellularLocation>
</comment>
<evidence type="ECO:0000313" key="17">
    <source>
        <dbReference type="EMBL" id="PAA84339.1"/>
    </source>
</evidence>
<feature type="transmembrane region" description="Helical" evidence="11">
    <location>
        <begin position="195"/>
        <end position="215"/>
    </location>
</feature>
<feature type="region of interest" description="Disordered" evidence="10">
    <location>
        <begin position="394"/>
        <end position="417"/>
    </location>
</feature>
<evidence type="ECO:0000256" key="8">
    <source>
        <dbReference type="ARBA" id="ARBA00023136"/>
    </source>
</evidence>
<feature type="transmembrane region" description="Helical" evidence="11">
    <location>
        <begin position="624"/>
        <end position="641"/>
    </location>
</feature>
<feature type="transmembrane region" description="Helical" evidence="11">
    <location>
        <begin position="221"/>
        <end position="238"/>
    </location>
</feature>
<dbReference type="Pfam" id="PF12166">
    <property type="entry name" value="Piezo_cap"/>
    <property type="match status" value="1"/>
</dbReference>
<feature type="region of interest" description="Disordered" evidence="10">
    <location>
        <begin position="759"/>
        <end position="795"/>
    </location>
</feature>
<dbReference type="GO" id="GO:0005886">
    <property type="term" value="C:plasma membrane"/>
    <property type="evidence" value="ECO:0007669"/>
    <property type="project" value="UniProtKB-SubCell"/>
</dbReference>
<feature type="transmembrane region" description="Helical" evidence="11">
    <location>
        <begin position="58"/>
        <end position="80"/>
    </location>
</feature>
<evidence type="ECO:0000256" key="5">
    <source>
        <dbReference type="ARBA" id="ARBA00022692"/>
    </source>
</evidence>
<evidence type="ECO:0000259" key="16">
    <source>
        <dbReference type="Pfam" id="PF24874"/>
    </source>
</evidence>
<evidence type="ECO:0000259" key="15">
    <source>
        <dbReference type="Pfam" id="PF24871"/>
    </source>
</evidence>
<feature type="region of interest" description="Disordered" evidence="10">
    <location>
        <begin position="1937"/>
        <end position="1970"/>
    </location>
</feature>
<dbReference type="InterPro" id="IPR031805">
    <property type="entry name" value="Piezo_TM25-28"/>
</dbReference>
<feature type="transmembrane region" description="Helical" evidence="11">
    <location>
        <begin position="2075"/>
        <end position="2091"/>
    </location>
</feature>
<dbReference type="InterPro" id="IPR056768">
    <property type="entry name" value="THU_Piezo"/>
</dbReference>
<feature type="transmembrane region" description="Helical" evidence="11">
    <location>
        <begin position="465"/>
        <end position="483"/>
    </location>
</feature>
<feature type="domain" description="Piezo non-specific cation channel cap" evidence="12">
    <location>
        <begin position="2299"/>
        <end position="2581"/>
    </location>
</feature>
<keyword evidence="5 11" id="KW-0812">Transmembrane</keyword>
<evidence type="ECO:0000256" key="2">
    <source>
        <dbReference type="ARBA" id="ARBA00007821"/>
    </source>
</evidence>
<keyword evidence="9" id="KW-0407">Ion channel</keyword>
<dbReference type="Proteomes" id="UP000215902">
    <property type="component" value="Unassembled WGS sequence"/>
</dbReference>
<dbReference type="InterPro" id="IPR027272">
    <property type="entry name" value="Piezo"/>
</dbReference>
<feature type="transmembrane region" description="Helical" evidence="11">
    <location>
        <begin position="1231"/>
        <end position="1260"/>
    </location>
</feature>
<feature type="transmembrane region" description="Helical" evidence="11">
    <location>
        <begin position="1801"/>
        <end position="1819"/>
    </location>
</feature>
<evidence type="ECO:0000259" key="13">
    <source>
        <dbReference type="Pfam" id="PF15917"/>
    </source>
</evidence>
<feature type="transmembrane region" description="Helical" evidence="11">
    <location>
        <begin position="844"/>
        <end position="862"/>
    </location>
</feature>
<dbReference type="PANTHER" id="PTHR47049">
    <property type="entry name" value="PIEZO-TYPE MECHANOSENSITIVE ION CHANNEL HOMOLOG"/>
    <property type="match status" value="1"/>
</dbReference>
<feature type="transmembrane region" description="Helical" evidence="11">
    <location>
        <begin position="1762"/>
        <end position="1789"/>
    </location>
</feature>
<comment type="caution">
    <text evidence="17">The sequence shown here is derived from an EMBL/GenBank/DDBJ whole genome shotgun (WGS) entry which is preliminary data.</text>
</comment>
<feature type="transmembrane region" description="Helical" evidence="11">
    <location>
        <begin position="112"/>
        <end position="132"/>
    </location>
</feature>
<dbReference type="Pfam" id="PF24871">
    <property type="entry name" value="Piezo_TM1-24"/>
    <property type="match status" value="1"/>
</dbReference>
<feature type="domain" description="Piezo TM1-24" evidence="15">
    <location>
        <begin position="26"/>
        <end position="752"/>
    </location>
</feature>
<feature type="transmembrane region" description="Helical" evidence="11">
    <location>
        <begin position="442"/>
        <end position="459"/>
    </location>
</feature>
<dbReference type="InterPro" id="IPR056769">
    <property type="entry name" value="Piezo_TM1-24"/>
</dbReference>
<feature type="region of interest" description="Disordered" evidence="10">
    <location>
        <begin position="1884"/>
        <end position="1914"/>
    </location>
</feature>
<evidence type="ECO:0000256" key="4">
    <source>
        <dbReference type="ARBA" id="ARBA00022475"/>
    </source>
</evidence>
<evidence type="ECO:0000256" key="6">
    <source>
        <dbReference type="ARBA" id="ARBA00022989"/>
    </source>
</evidence>
<keyword evidence="18" id="KW-1185">Reference proteome</keyword>
<dbReference type="Pfam" id="PF15917">
    <property type="entry name" value="Piezo_TM25-28"/>
    <property type="match status" value="1"/>
</dbReference>
<feature type="domain" description="Piezo transmembrane helical unit" evidence="14">
    <location>
        <begin position="1757"/>
        <end position="1874"/>
    </location>
</feature>
<keyword evidence="8 11" id="KW-0472">Membrane</keyword>
<accession>A0A267GGC2</accession>
<evidence type="ECO:0000256" key="7">
    <source>
        <dbReference type="ARBA" id="ARBA00023065"/>
    </source>
</evidence>
<dbReference type="STRING" id="282301.A0A267GGC2"/>
<evidence type="ECO:0000259" key="12">
    <source>
        <dbReference type="Pfam" id="PF12166"/>
    </source>
</evidence>
<evidence type="ECO:0000259" key="14">
    <source>
        <dbReference type="Pfam" id="PF23188"/>
    </source>
</evidence>
<feature type="compositionally biased region" description="Low complexity" evidence="10">
    <location>
        <begin position="1901"/>
        <end position="1914"/>
    </location>
</feature>
<dbReference type="OrthoDB" id="303066at2759"/>
<dbReference type="InterPro" id="IPR031334">
    <property type="entry name" value="Piezo_cap_dom"/>
</dbReference>
<organism evidence="17 18">
    <name type="scientific">Macrostomum lignano</name>
    <dbReference type="NCBI Taxonomy" id="282301"/>
    <lineage>
        <taxon>Eukaryota</taxon>
        <taxon>Metazoa</taxon>
        <taxon>Spiralia</taxon>
        <taxon>Lophotrochozoa</taxon>
        <taxon>Platyhelminthes</taxon>
        <taxon>Rhabditophora</taxon>
        <taxon>Macrostomorpha</taxon>
        <taxon>Macrostomida</taxon>
        <taxon>Macrostomidae</taxon>
        <taxon>Macrostomum</taxon>
    </lineage>
</organism>
<feature type="transmembrane region" description="Helical" evidence="11">
    <location>
        <begin position="647"/>
        <end position="664"/>
    </location>
</feature>
<protein>
    <submittedName>
        <fullName evidence="17">Uncharacterized protein</fullName>
    </submittedName>
</protein>
<dbReference type="Pfam" id="PF23188">
    <property type="entry name" value="THU_Piezo1"/>
    <property type="match status" value="1"/>
</dbReference>
<gene>
    <name evidence="17" type="ORF">BOX15_Mlig022252g1</name>
</gene>